<evidence type="ECO:0000256" key="7">
    <source>
        <dbReference type="PIRSR" id="PIRSR602386-1"/>
    </source>
</evidence>
<feature type="binding site" evidence="7">
    <location>
        <position position="275"/>
    </location>
    <ligand>
        <name>Cu cation</name>
        <dbReference type="ChEBI" id="CHEBI:23378"/>
    </ligand>
</feature>
<dbReference type="RefSeq" id="WP_235293666.1">
    <property type="nucleotide sequence ID" value="NZ_BSOH01000020.1"/>
</dbReference>
<feature type="domain" description="LTD" evidence="10">
    <location>
        <begin position="17"/>
        <end position="124"/>
    </location>
</feature>
<dbReference type="InterPro" id="IPR001322">
    <property type="entry name" value="Lamin_tail_dom"/>
</dbReference>
<dbReference type="SUPFAM" id="SSF49503">
    <property type="entry name" value="Cupredoxins"/>
    <property type="match status" value="1"/>
</dbReference>
<name>A0AA37SQS0_9BACT</name>
<evidence type="ECO:0000259" key="10">
    <source>
        <dbReference type="Pfam" id="PF00932"/>
    </source>
</evidence>
<keyword evidence="6 7" id="KW-0186">Copper</keyword>
<evidence type="ECO:0000256" key="3">
    <source>
        <dbReference type="ARBA" id="ARBA00022723"/>
    </source>
</evidence>
<dbReference type="InterPro" id="IPR002386">
    <property type="entry name" value="Amicyanin/Pseudoazurin"/>
</dbReference>
<proteinExistence type="predicted"/>
<dbReference type="PRINTS" id="PR00155">
    <property type="entry name" value="AMICYANIN"/>
</dbReference>
<reference evidence="11" key="1">
    <citation type="journal article" date="2014" name="Int. J. Syst. Evol. Microbiol.">
        <title>Complete genome sequence of Corynebacterium casei LMG S-19264T (=DSM 44701T), isolated from a smear-ripened cheese.</title>
        <authorList>
            <consortium name="US DOE Joint Genome Institute (JGI-PGF)"/>
            <person name="Walter F."/>
            <person name="Albersmeier A."/>
            <person name="Kalinowski J."/>
            <person name="Ruckert C."/>
        </authorList>
    </citation>
    <scope>NUCLEOTIDE SEQUENCE</scope>
    <source>
        <strain evidence="11">NBRC 108769</strain>
    </source>
</reference>
<reference evidence="11" key="2">
    <citation type="submission" date="2023-01" db="EMBL/GenBank/DDBJ databases">
        <title>Draft genome sequence of Portibacter lacus strain NBRC 108769.</title>
        <authorList>
            <person name="Sun Q."/>
            <person name="Mori K."/>
        </authorList>
    </citation>
    <scope>NUCLEOTIDE SEQUENCE</scope>
    <source>
        <strain evidence="11">NBRC 108769</strain>
    </source>
</reference>
<dbReference type="InterPro" id="IPR028871">
    <property type="entry name" value="BlueCu_1_BS"/>
</dbReference>
<dbReference type="SUPFAM" id="SSF74853">
    <property type="entry name" value="Lamin A/C globular tail domain"/>
    <property type="match status" value="2"/>
</dbReference>
<dbReference type="InterPro" id="IPR026444">
    <property type="entry name" value="Secre_tail"/>
</dbReference>
<keyword evidence="3 7" id="KW-0479">Metal-binding</keyword>
<dbReference type="InterPro" id="IPR000923">
    <property type="entry name" value="BlueCu_1"/>
</dbReference>
<feature type="binding site" evidence="7">
    <location>
        <position position="270"/>
    </location>
    <ligand>
        <name>Cu cation</name>
        <dbReference type="ChEBI" id="CHEBI:23378"/>
    </ligand>
</feature>
<dbReference type="PROSITE" id="PS00196">
    <property type="entry name" value="COPPER_BLUE"/>
    <property type="match status" value="1"/>
</dbReference>
<sequence>MKKILLLFTLFIGVCAASNAQLVISEIMYNPPESGTDSLEYIEIYNAGDEGVNVNGYSFQQGVEFLFPDTTIASKAYFLLVKDTDAFESAIGINAMEWDAGALSNGGEPIILQDADSMEVNKVDFQTERPWPINSEGAAGGGASIEFCIVESDNSIGENWKASTAASGVFINSLEFKGTPGTANTAMCGSGGDVTVTLSGTAFSPADITINAGETVIWKNEDGFHNVNGSLATFPDNPEGFLSGDAASAPWEFSYTFTKVGVYNYQCDPHSSVGMTGSVTVVNDLPNLVITEIMYNDPSSDDVDSLEFVEVYNAGDSDVFLGGMVFSSNVINYTLPDSTLPAGEFLIIQKMYSGFINDLGLLTIPFTNGGLGNNSDAVTITSADGAVIDYVLYGDSGDWPEIADGLGSSLSLCDVNSDNELASNWQASNTATAREYEDGKFIFANPGALNSCEISIAEASAIDENGVILNEGVSTILEGTVYGINFRPGGLQFTIIDDTNEGIGVFSASSDYGYSVVEGDKIRVEGEIGQFNGLAQVYLDTVHFVSAGNTLIAADTVETLSEMTESSLVTIKDVTLVDPSQWTGTGSGFNVDVTNGTETFALRIDADVADLYGSSYPEGTFNVTGIGGQFDNSDPYLDGYQLFPRYKADIDPFNEFVETFPTKTIGEVTQIDENGVGTAVGSQVQITGVTYGINFRPGGLQFTLIDEDNDGIGLFLNDGDLGYTYNEGDMITVRGSISQFSGLLQINADSILLISSGNDLVEPTVSSELSEDTESQLVVFNSLTVIDPTEWKGDGSTFNVDMETGDGTIVTVRIDADTELAEQSLPGNTLKVTGLGGQFDSSEPYLDGYQLFPRYNDDVVMISGTEELYLDENLVKVYPNPVKSNILFETNIDLEKVVVYNFLGMKVWEGSPAQGVINATSFTAGQYVLHFITADGVVQKELIKI</sequence>
<dbReference type="AlphaFoldDB" id="A0AA37SQS0"/>
<evidence type="ECO:0000256" key="5">
    <source>
        <dbReference type="ARBA" id="ARBA00022982"/>
    </source>
</evidence>
<protein>
    <recommendedName>
        <fullName evidence="13">T9SS type A sorting domain-containing protein</fullName>
    </recommendedName>
</protein>
<dbReference type="Gene3D" id="2.60.40.420">
    <property type="entry name" value="Cupredoxins - blue copper proteins"/>
    <property type="match status" value="1"/>
</dbReference>
<dbReference type="EMBL" id="BSOH01000020">
    <property type="protein sequence ID" value="GLR18302.1"/>
    <property type="molecule type" value="Genomic_DNA"/>
</dbReference>
<keyword evidence="12" id="KW-1185">Reference proteome</keyword>
<dbReference type="GO" id="GO:0042597">
    <property type="term" value="C:periplasmic space"/>
    <property type="evidence" value="ECO:0007669"/>
    <property type="project" value="UniProtKB-SubCell"/>
</dbReference>
<comment type="caution">
    <text evidence="11">The sequence shown here is derived from an EMBL/GenBank/DDBJ whole genome shotgun (WGS) entry which is preliminary data.</text>
</comment>
<keyword evidence="4" id="KW-0574">Periplasm</keyword>
<dbReference type="GO" id="GO:0005507">
    <property type="term" value="F:copper ion binding"/>
    <property type="evidence" value="ECO:0007669"/>
    <property type="project" value="InterPro"/>
</dbReference>
<feature type="domain" description="Blue (type 1) copper" evidence="9">
    <location>
        <begin position="200"/>
        <end position="281"/>
    </location>
</feature>
<keyword evidence="2" id="KW-0813">Transport</keyword>
<dbReference type="Pfam" id="PF00127">
    <property type="entry name" value="Copper-bind"/>
    <property type="match status" value="1"/>
</dbReference>
<comment type="subcellular location">
    <subcellularLocation>
        <location evidence="1">Periplasm</location>
    </subcellularLocation>
</comment>
<feature type="chain" id="PRO_5041310194" description="T9SS type A sorting domain-containing protein" evidence="8">
    <location>
        <begin position="21"/>
        <end position="945"/>
    </location>
</feature>
<evidence type="ECO:0000256" key="4">
    <source>
        <dbReference type="ARBA" id="ARBA00022764"/>
    </source>
</evidence>
<evidence type="ECO:0000256" key="8">
    <source>
        <dbReference type="SAM" id="SignalP"/>
    </source>
</evidence>
<dbReference type="PANTHER" id="PTHR36507:SF1">
    <property type="entry name" value="BLL1555 PROTEIN"/>
    <property type="match status" value="1"/>
</dbReference>
<keyword evidence="5" id="KW-0249">Electron transport</keyword>
<dbReference type="Pfam" id="PF00932">
    <property type="entry name" value="LTD"/>
    <property type="match status" value="2"/>
</dbReference>
<evidence type="ECO:0000313" key="11">
    <source>
        <dbReference type="EMBL" id="GLR18302.1"/>
    </source>
</evidence>
<dbReference type="NCBIfam" id="TIGR04183">
    <property type="entry name" value="Por_Secre_tail"/>
    <property type="match status" value="1"/>
</dbReference>
<evidence type="ECO:0000256" key="1">
    <source>
        <dbReference type="ARBA" id="ARBA00004418"/>
    </source>
</evidence>
<evidence type="ECO:0000256" key="2">
    <source>
        <dbReference type="ARBA" id="ARBA00022448"/>
    </source>
</evidence>
<keyword evidence="8" id="KW-0732">Signal</keyword>
<dbReference type="InterPro" id="IPR052721">
    <property type="entry name" value="ET_Amicyanin"/>
</dbReference>
<dbReference type="Proteomes" id="UP001156666">
    <property type="component" value="Unassembled WGS sequence"/>
</dbReference>
<dbReference type="PANTHER" id="PTHR36507">
    <property type="entry name" value="BLL1555 PROTEIN"/>
    <property type="match status" value="1"/>
</dbReference>
<feature type="domain" description="LTD" evidence="10">
    <location>
        <begin position="286"/>
        <end position="394"/>
    </location>
</feature>
<evidence type="ECO:0000259" key="9">
    <source>
        <dbReference type="Pfam" id="PF00127"/>
    </source>
</evidence>
<gene>
    <name evidence="11" type="ORF">GCM10007940_29180</name>
</gene>
<accession>A0AA37SQS0</accession>
<dbReference type="InterPro" id="IPR008972">
    <property type="entry name" value="Cupredoxin"/>
</dbReference>
<dbReference type="InterPro" id="IPR036415">
    <property type="entry name" value="Lamin_tail_dom_sf"/>
</dbReference>
<evidence type="ECO:0008006" key="13">
    <source>
        <dbReference type="Google" id="ProtNLM"/>
    </source>
</evidence>
<feature type="binding site" evidence="7">
    <location>
        <position position="225"/>
    </location>
    <ligand>
        <name>Cu cation</name>
        <dbReference type="ChEBI" id="CHEBI:23378"/>
    </ligand>
</feature>
<feature type="signal peptide" evidence="8">
    <location>
        <begin position="1"/>
        <end position="20"/>
    </location>
</feature>
<feature type="binding site" evidence="7">
    <location>
        <position position="267"/>
    </location>
    <ligand>
        <name>Cu cation</name>
        <dbReference type="ChEBI" id="CHEBI:23378"/>
    </ligand>
</feature>
<evidence type="ECO:0000313" key="12">
    <source>
        <dbReference type="Proteomes" id="UP001156666"/>
    </source>
</evidence>
<dbReference type="GO" id="GO:0009055">
    <property type="term" value="F:electron transfer activity"/>
    <property type="evidence" value="ECO:0007669"/>
    <property type="project" value="InterPro"/>
</dbReference>
<evidence type="ECO:0000256" key="6">
    <source>
        <dbReference type="ARBA" id="ARBA00023008"/>
    </source>
</evidence>
<organism evidence="11 12">
    <name type="scientific">Portibacter lacus</name>
    <dbReference type="NCBI Taxonomy" id="1099794"/>
    <lineage>
        <taxon>Bacteria</taxon>
        <taxon>Pseudomonadati</taxon>
        <taxon>Bacteroidota</taxon>
        <taxon>Saprospiria</taxon>
        <taxon>Saprospirales</taxon>
        <taxon>Haliscomenobacteraceae</taxon>
        <taxon>Portibacter</taxon>
    </lineage>
</organism>
<comment type="cofactor">
    <cofactor evidence="7">
        <name>Cu cation</name>
        <dbReference type="ChEBI" id="CHEBI:23378"/>
    </cofactor>
    <text evidence="7">Binds 1 copper ion per subunit.</text>
</comment>